<keyword evidence="2" id="KW-1185">Reference proteome</keyword>
<organism evidence="1 2">
    <name type="scientific">Trifolium medium</name>
    <dbReference type="NCBI Taxonomy" id="97028"/>
    <lineage>
        <taxon>Eukaryota</taxon>
        <taxon>Viridiplantae</taxon>
        <taxon>Streptophyta</taxon>
        <taxon>Embryophyta</taxon>
        <taxon>Tracheophyta</taxon>
        <taxon>Spermatophyta</taxon>
        <taxon>Magnoliopsida</taxon>
        <taxon>eudicotyledons</taxon>
        <taxon>Gunneridae</taxon>
        <taxon>Pentapetalae</taxon>
        <taxon>rosids</taxon>
        <taxon>fabids</taxon>
        <taxon>Fabales</taxon>
        <taxon>Fabaceae</taxon>
        <taxon>Papilionoideae</taxon>
        <taxon>50 kb inversion clade</taxon>
        <taxon>NPAAA clade</taxon>
        <taxon>Hologalegina</taxon>
        <taxon>IRL clade</taxon>
        <taxon>Trifolieae</taxon>
        <taxon>Trifolium</taxon>
    </lineage>
</organism>
<reference evidence="1 2" key="1">
    <citation type="journal article" date="2018" name="Front. Plant Sci.">
        <title>Red Clover (Trifolium pratense) and Zigzag Clover (T. medium) - A Picture of Genomic Similarities and Differences.</title>
        <authorList>
            <person name="Dluhosova J."/>
            <person name="Istvanek J."/>
            <person name="Nedelnik J."/>
            <person name="Repkova J."/>
        </authorList>
    </citation>
    <scope>NUCLEOTIDE SEQUENCE [LARGE SCALE GENOMIC DNA]</scope>
    <source>
        <strain evidence="2">cv. 10/8</strain>
        <tissue evidence="1">Leaf</tissue>
    </source>
</reference>
<comment type="caution">
    <text evidence="1">The sequence shown here is derived from an EMBL/GenBank/DDBJ whole genome shotgun (WGS) entry which is preliminary data.</text>
</comment>
<sequence length="64" mass="6929">MGETAIEGPSSKALSDFKPEGVTCWEYGWLGRGFAGVLFKMGEGFLCFLLAVTSGQYSHPSTYD</sequence>
<dbReference type="EMBL" id="LXQA010031483">
    <property type="protein sequence ID" value="MCH96092.1"/>
    <property type="molecule type" value="Genomic_DNA"/>
</dbReference>
<evidence type="ECO:0000313" key="1">
    <source>
        <dbReference type="EMBL" id="MCH96092.1"/>
    </source>
</evidence>
<proteinExistence type="predicted"/>
<name>A0A392N8Y8_9FABA</name>
<evidence type="ECO:0000313" key="2">
    <source>
        <dbReference type="Proteomes" id="UP000265520"/>
    </source>
</evidence>
<dbReference type="AlphaFoldDB" id="A0A392N8Y8"/>
<accession>A0A392N8Y8</accession>
<dbReference type="Proteomes" id="UP000265520">
    <property type="component" value="Unassembled WGS sequence"/>
</dbReference>
<protein>
    <submittedName>
        <fullName evidence="1">Uncharacterized protein</fullName>
    </submittedName>
</protein>